<proteinExistence type="predicted"/>
<dbReference type="Pfam" id="PF04909">
    <property type="entry name" value="Amidohydro_2"/>
    <property type="match status" value="1"/>
</dbReference>
<comment type="caution">
    <text evidence="2">The sequence shown here is derived from an EMBL/GenBank/DDBJ whole genome shotgun (WGS) entry which is preliminary data.</text>
</comment>
<dbReference type="SUPFAM" id="SSF51556">
    <property type="entry name" value="Metallo-dependent hydrolases"/>
    <property type="match status" value="1"/>
</dbReference>
<evidence type="ECO:0000313" key="2">
    <source>
        <dbReference type="EMBL" id="KAK5110899.1"/>
    </source>
</evidence>
<sequence length="308" mass="34650">MAVSQDRRVRPFVGVWDTHLHILDPQNFPYAENRTYTPAPALWEDLLNQSVAAHFLVVQASVENGHSGLLTQLARLGWQYPGHIFRAEVVYEEISPQQSDQWSSDHLEALHQAGVRCLRLRNPKSASIDDIVSEVGTLLHGRLGQIARQKGWAIAMQLPLQAWAGLTPTIEHILRSNTKVIAEHIAGITFPLSPASVSALDIFANVLRRHKNLYVKLGALHRRVHRSSDDAADQLRDCVREIADAAGPANLLWGSDWPHVDSRPGQWGVENPHLLVDEAKELEVLWDWLEEEQMEAMLVGNPMKLFGW</sequence>
<feature type="domain" description="Amidohydrolase-related" evidence="1">
    <location>
        <begin position="16"/>
        <end position="307"/>
    </location>
</feature>
<dbReference type="InterPro" id="IPR032466">
    <property type="entry name" value="Metal_Hydrolase"/>
</dbReference>
<evidence type="ECO:0000313" key="3">
    <source>
        <dbReference type="Proteomes" id="UP001310890"/>
    </source>
</evidence>
<accession>A0AAN7YNH0</accession>
<dbReference type="PANTHER" id="PTHR35563:SF2">
    <property type="entry name" value="BARREL METAL-DEPENDENT HYDROLASE, PUTATIVE (AFU_ORTHOLOGUE AFUA_1G16240)-RELATED"/>
    <property type="match status" value="1"/>
</dbReference>
<protein>
    <recommendedName>
        <fullName evidence="1">Amidohydrolase-related domain-containing protein</fullName>
    </recommendedName>
</protein>
<dbReference type="InterPro" id="IPR052358">
    <property type="entry name" value="Aro_Compnd_Degr_Hydrolases"/>
</dbReference>
<dbReference type="PANTHER" id="PTHR35563">
    <property type="entry name" value="BARREL METAL-DEPENDENT HYDROLASE, PUTATIVE (AFU_ORTHOLOGUE AFUA_1G16240)-RELATED"/>
    <property type="match status" value="1"/>
</dbReference>
<evidence type="ECO:0000259" key="1">
    <source>
        <dbReference type="Pfam" id="PF04909"/>
    </source>
</evidence>
<dbReference type="EMBL" id="JAVRRL010000044">
    <property type="protein sequence ID" value="KAK5110899.1"/>
    <property type="molecule type" value="Genomic_DNA"/>
</dbReference>
<dbReference type="AlphaFoldDB" id="A0AAN7YNH0"/>
<dbReference type="Proteomes" id="UP001310890">
    <property type="component" value="Unassembled WGS sequence"/>
</dbReference>
<organism evidence="2 3">
    <name type="scientific">Meristemomyces frigidus</name>
    <dbReference type="NCBI Taxonomy" id="1508187"/>
    <lineage>
        <taxon>Eukaryota</taxon>
        <taxon>Fungi</taxon>
        <taxon>Dikarya</taxon>
        <taxon>Ascomycota</taxon>
        <taxon>Pezizomycotina</taxon>
        <taxon>Dothideomycetes</taxon>
        <taxon>Dothideomycetidae</taxon>
        <taxon>Mycosphaerellales</taxon>
        <taxon>Teratosphaeriaceae</taxon>
        <taxon>Meristemomyces</taxon>
    </lineage>
</organism>
<dbReference type="InterPro" id="IPR006680">
    <property type="entry name" value="Amidohydro-rel"/>
</dbReference>
<dbReference type="Gene3D" id="3.20.20.140">
    <property type="entry name" value="Metal-dependent hydrolases"/>
    <property type="match status" value="1"/>
</dbReference>
<dbReference type="GO" id="GO:0016787">
    <property type="term" value="F:hydrolase activity"/>
    <property type="evidence" value="ECO:0007669"/>
    <property type="project" value="InterPro"/>
</dbReference>
<gene>
    <name evidence="2" type="ORF">LTR62_005437</name>
</gene>
<reference evidence="2" key="1">
    <citation type="submission" date="2023-08" db="EMBL/GenBank/DDBJ databases">
        <title>Black Yeasts Isolated from many extreme environments.</title>
        <authorList>
            <person name="Coleine C."/>
            <person name="Stajich J.E."/>
            <person name="Selbmann L."/>
        </authorList>
    </citation>
    <scope>NUCLEOTIDE SEQUENCE</scope>
    <source>
        <strain evidence="2">CCFEE 5401</strain>
    </source>
</reference>
<name>A0AAN7YNH0_9PEZI</name>